<dbReference type="AlphaFoldDB" id="A0A370WRJ7"/>
<dbReference type="EMBL" id="QRBE01000030">
    <property type="protein sequence ID" value="RDS78733.1"/>
    <property type="molecule type" value="Genomic_DNA"/>
</dbReference>
<evidence type="ECO:0008006" key="4">
    <source>
        <dbReference type="Google" id="ProtNLM"/>
    </source>
</evidence>
<proteinExistence type="predicted"/>
<evidence type="ECO:0000256" key="1">
    <source>
        <dbReference type="SAM" id="SignalP"/>
    </source>
</evidence>
<keyword evidence="3" id="KW-1185">Reference proteome</keyword>
<keyword evidence="1" id="KW-0732">Signal</keyword>
<comment type="caution">
    <text evidence="2">The sequence shown here is derived from an EMBL/GenBank/DDBJ whole genome shotgun (WGS) entry which is preliminary data.</text>
</comment>
<reference evidence="2 3" key="1">
    <citation type="submission" date="2018-07" db="EMBL/GenBank/DDBJ databases">
        <title>Dyella monticola sp. nov. and Dyella psychrodurans sp. nov. isolated from monsoon evergreen broad-leaved forest soil of Dinghu Mountain, China.</title>
        <authorList>
            <person name="Gao Z."/>
            <person name="Qiu L."/>
        </authorList>
    </citation>
    <scope>NUCLEOTIDE SEQUENCE [LARGE SCALE GENOMIC DNA]</scope>
    <source>
        <strain evidence="2 3">4G-K06</strain>
    </source>
</reference>
<name>A0A370WRJ7_9GAMM</name>
<sequence length="105" mass="11786">MRYIITACYLSLAMITCAYADQGTVACKTEKAMVTLMKVKPYLSTNSDELKRMIKSGDCLFLPDEWLVLEADDPPLDQQEDHASKWTIRTSHGIVHMWGAPFGGD</sequence>
<accession>A0A370WRJ7</accession>
<evidence type="ECO:0000313" key="3">
    <source>
        <dbReference type="Proteomes" id="UP000254258"/>
    </source>
</evidence>
<organism evidence="2 3">
    <name type="scientific">Dyella monticola</name>
    <dbReference type="NCBI Taxonomy" id="1927958"/>
    <lineage>
        <taxon>Bacteria</taxon>
        <taxon>Pseudomonadati</taxon>
        <taxon>Pseudomonadota</taxon>
        <taxon>Gammaproteobacteria</taxon>
        <taxon>Lysobacterales</taxon>
        <taxon>Rhodanobacteraceae</taxon>
        <taxon>Dyella</taxon>
    </lineage>
</organism>
<protein>
    <recommendedName>
        <fullName evidence="4">DUF2845 domain-containing protein</fullName>
    </recommendedName>
</protein>
<dbReference type="OrthoDB" id="5961251at2"/>
<dbReference type="Proteomes" id="UP000254258">
    <property type="component" value="Unassembled WGS sequence"/>
</dbReference>
<feature type="signal peptide" evidence="1">
    <location>
        <begin position="1"/>
        <end position="20"/>
    </location>
</feature>
<gene>
    <name evidence="2" type="ORF">DWU98_21390</name>
</gene>
<feature type="chain" id="PRO_5016918237" description="DUF2845 domain-containing protein" evidence="1">
    <location>
        <begin position="21"/>
        <end position="105"/>
    </location>
</feature>
<dbReference type="RefSeq" id="WP_115497617.1">
    <property type="nucleotide sequence ID" value="NZ_QRBE01000030.1"/>
</dbReference>
<evidence type="ECO:0000313" key="2">
    <source>
        <dbReference type="EMBL" id="RDS78733.1"/>
    </source>
</evidence>